<dbReference type="OMA" id="SFKSRIY"/>
<dbReference type="Proteomes" id="UP000006671">
    <property type="component" value="Unassembled WGS sequence"/>
</dbReference>
<comment type="similarity">
    <text evidence="5">Belongs to the class I-like SAM-binding methyltransferase superfamily. RsmB/NOP family.</text>
</comment>
<feature type="active site" description="Nucleophile" evidence="5">
    <location>
        <position position="394"/>
    </location>
</feature>
<dbReference type="GO" id="GO:0008173">
    <property type="term" value="F:RNA methyltransferase activity"/>
    <property type="evidence" value="ECO:0007669"/>
    <property type="project" value="InterPro"/>
</dbReference>
<feature type="binding site" evidence="5">
    <location>
        <position position="300"/>
    </location>
    <ligand>
        <name>S-adenosyl-L-methionine</name>
        <dbReference type="ChEBI" id="CHEBI:59789"/>
    </ligand>
</feature>
<keyword evidence="2 5" id="KW-0808">Transferase</keyword>
<dbReference type="PRINTS" id="PR02008">
    <property type="entry name" value="RCMTFAMILY"/>
</dbReference>
<dbReference type="GO" id="GO:0070475">
    <property type="term" value="P:rRNA base methylation"/>
    <property type="evidence" value="ECO:0007669"/>
    <property type="project" value="TreeGrafter"/>
</dbReference>
<dbReference type="FunCoup" id="D2VAB2">
    <property type="interactions" value="279"/>
</dbReference>
<dbReference type="AlphaFoldDB" id="D2VAB2"/>
<dbReference type="SUPFAM" id="SSF53335">
    <property type="entry name" value="S-adenosyl-L-methionine-dependent methyltransferases"/>
    <property type="match status" value="1"/>
</dbReference>
<dbReference type="InterPro" id="IPR049560">
    <property type="entry name" value="MeTrfase_RsmB-F_NOP2_cat"/>
</dbReference>
<dbReference type="VEuPathDB" id="AmoebaDB:NAEGRDRAFT_82541"/>
<proteinExistence type="inferred from homology"/>
<sequence>MPKKNRMSPGQLFKVYRQVEGITQKCLAGHGNIQTLTFNNNSIMSKGMTFALGIEVLKYHKIIDKIIAESGLFKKKPSLKKDQGMLRIIMFEALFGEKSGDSTSIEELWKRYDKINFDLFKLGRTEYATWKSLLDKEKKKLGYTTNEGFVDPKYAKSKTHQHDNPEIELIRYVRVNTLKTTKEEVINKFSELGYEYRPVGLDKTDDFDKNEKSIVEDNHLTNDVLALYPSNVTLHDLEMIKSYEIIAQDKSSCFPPFLIHKELGGKLGKNDCLIDACSAPGNKTCYLAALFPSNQIYAYERNKNRYETLKNRMVLAGASNVECKLDDFLQTNPSDPKFKNVKAIMLDPSCSGSGIGHGNSIKKERLLSLQQFQLKLLTHCFNFPNVQFISYSTCSVCEEENECVTEMGLKASNGAFEVVHTFPEWEHRGLESSPVGDKCVRVDPKRDKTNGFFVVCFRRVNKQ</sequence>
<dbReference type="OrthoDB" id="435282at2759"/>
<dbReference type="Gene3D" id="3.40.50.150">
    <property type="entry name" value="Vaccinia Virus protein VP39"/>
    <property type="match status" value="1"/>
</dbReference>
<keyword evidence="4 5" id="KW-0694">RNA-binding</keyword>
<evidence type="ECO:0000259" key="6">
    <source>
        <dbReference type="PROSITE" id="PS51686"/>
    </source>
</evidence>
<evidence type="ECO:0000256" key="3">
    <source>
        <dbReference type="ARBA" id="ARBA00022691"/>
    </source>
</evidence>
<evidence type="ECO:0000256" key="4">
    <source>
        <dbReference type="ARBA" id="ARBA00022884"/>
    </source>
</evidence>
<name>D2VAB2_NAEGR</name>
<evidence type="ECO:0000313" key="7">
    <source>
        <dbReference type="EMBL" id="EFC46398.1"/>
    </source>
</evidence>
<keyword evidence="1 5" id="KW-0489">Methyltransferase</keyword>
<feature type="domain" description="SAM-dependent MTase RsmB/NOP-type" evidence="6">
    <location>
        <begin position="161"/>
        <end position="460"/>
    </location>
</feature>
<keyword evidence="8" id="KW-1185">Reference proteome</keyword>
<dbReference type="KEGG" id="ngr:NAEGRDRAFT_82541"/>
<dbReference type="GO" id="GO:0003723">
    <property type="term" value="F:RNA binding"/>
    <property type="evidence" value="ECO:0007669"/>
    <property type="project" value="UniProtKB-UniRule"/>
</dbReference>
<dbReference type="InterPro" id="IPR029063">
    <property type="entry name" value="SAM-dependent_MTases_sf"/>
</dbReference>
<dbReference type="PANTHER" id="PTHR22807:SF4">
    <property type="entry name" value="28S RRNA (CYTOSINE-C(5))-METHYLTRANSFERASE"/>
    <property type="match status" value="1"/>
</dbReference>
<feature type="binding site" evidence="5">
    <location>
        <position position="327"/>
    </location>
    <ligand>
        <name>S-adenosyl-L-methionine</name>
        <dbReference type="ChEBI" id="CHEBI:59789"/>
    </ligand>
</feature>
<organism evidence="8">
    <name type="scientific">Naegleria gruberi</name>
    <name type="common">Amoeba</name>
    <dbReference type="NCBI Taxonomy" id="5762"/>
    <lineage>
        <taxon>Eukaryota</taxon>
        <taxon>Discoba</taxon>
        <taxon>Heterolobosea</taxon>
        <taxon>Tetramitia</taxon>
        <taxon>Eutetramitia</taxon>
        <taxon>Vahlkampfiidae</taxon>
        <taxon>Naegleria</taxon>
    </lineage>
</organism>
<evidence type="ECO:0000256" key="5">
    <source>
        <dbReference type="PROSITE-ProRule" id="PRU01023"/>
    </source>
</evidence>
<dbReference type="RefSeq" id="XP_002679142.1">
    <property type="nucleotide sequence ID" value="XM_002679096.1"/>
</dbReference>
<dbReference type="InterPro" id="IPR023267">
    <property type="entry name" value="RCMT"/>
</dbReference>
<evidence type="ECO:0000256" key="2">
    <source>
        <dbReference type="ARBA" id="ARBA00022679"/>
    </source>
</evidence>
<reference evidence="7 8" key="1">
    <citation type="journal article" date="2010" name="Cell">
        <title>The genome of Naegleria gruberi illuminates early eukaryotic versatility.</title>
        <authorList>
            <person name="Fritz-Laylin L.K."/>
            <person name="Prochnik S.E."/>
            <person name="Ginger M.L."/>
            <person name="Dacks J.B."/>
            <person name="Carpenter M.L."/>
            <person name="Field M.C."/>
            <person name="Kuo A."/>
            <person name="Paredez A."/>
            <person name="Chapman J."/>
            <person name="Pham J."/>
            <person name="Shu S."/>
            <person name="Neupane R."/>
            <person name="Cipriano M."/>
            <person name="Mancuso J."/>
            <person name="Tu H."/>
            <person name="Salamov A."/>
            <person name="Lindquist E."/>
            <person name="Shapiro H."/>
            <person name="Lucas S."/>
            <person name="Grigoriev I.V."/>
            <person name="Cande W.Z."/>
            <person name="Fulton C."/>
            <person name="Rokhsar D.S."/>
            <person name="Dawson S.C."/>
        </authorList>
    </citation>
    <scope>NUCLEOTIDE SEQUENCE [LARGE SCALE GENOMIC DNA]</scope>
    <source>
        <strain evidence="7 8">NEG-M</strain>
    </source>
</reference>
<protein>
    <submittedName>
        <fullName evidence="7">NOL1/NOP2/sun family protein</fullName>
    </submittedName>
</protein>
<dbReference type="EMBL" id="GG738859">
    <property type="protein sequence ID" value="EFC46398.1"/>
    <property type="molecule type" value="Genomic_DNA"/>
</dbReference>
<evidence type="ECO:0000256" key="1">
    <source>
        <dbReference type="ARBA" id="ARBA00022603"/>
    </source>
</evidence>
<dbReference type="STRING" id="5762.D2VAB2"/>
<accession>D2VAB2</accession>
<evidence type="ECO:0000313" key="8">
    <source>
        <dbReference type="Proteomes" id="UP000006671"/>
    </source>
</evidence>
<dbReference type="Gene3D" id="3.30.70.1170">
    <property type="entry name" value="Sun protein, domain 3"/>
    <property type="match status" value="1"/>
</dbReference>
<dbReference type="Pfam" id="PF21148">
    <property type="entry name" value="NSUN5_fdxn-like"/>
    <property type="match status" value="1"/>
</dbReference>
<dbReference type="InParanoid" id="D2VAB2"/>
<feature type="binding site" evidence="5">
    <location>
        <begin position="277"/>
        <end position="283"/>
    </location>
    <ligand>
        <name>S-adenosyl-L-methionine</name>
        <dbReference type="ChEBI" id="CHEBI:59789"/>
    </ligand>
</feature>
<dbReference type="PROSITE" id="PS51686">
    <property type="entry name" value="SAM_MT_RSMB_NOP"/>
    <property type="match status" value="1"/>
</dbReference>
<feature type="binding site" evidence="5">
    <location>
        <position position="347"/>
    </location>
    <ligand>
        <name>S-adenosyl-L-methionine</name>
        <dbReference type="ChEBI" id="CHEBI:59789"/>
    </ligand>
</feature>
<dbReference type="eggNOG" id="KOG2360">
    <property type="taxonomic scope" value="Eukaryota"/>
</dbReference>
<dbReference type="GO" id="GO:0005730">
    <property type="term" value="C:nucleolus"/>
    <property type="evidence" value="ECO:0007669"/>
    <property type="project" value="TreeGrafter"/>
</dbReference>
<dbReference type="InterPro" id="IPR001678">
    <property type="entry name" value="MeTrfase_RsmB-F_NOP2_dom"/>
</dbReference>
<dbReference type="GeneID" id="8859395"/>
<dbReference type="Pfam" id="PF01189">
    <property type="entry name" value="Methyltr_RsmB-F"/>
    <property type="match status" value="1"/>
</dbReference>
<keyword evidence="3 5" id="KW-0949">S-adenosyl-L-methionine</keyword>
<dbReference type="InterPro" id="IPR049561">
    <property type="entry name" value="NSUN5_7_fdxn-like"/>
</dbReference>
<gene>
    <name evidence="7" type="ORF">NAEGRDRAFT_82541</name>
</gene>
<dbReference type="PANTHER" id="PTHR22807">
    <property type="entry name" value="NOP2 YEAST -RELATED NOL1/NOP2/FMU SUN DOMAIN-CONTAINING"/>
    <property type="match status" value="1"/>
</dbReference>